<dbReference type="SUPFAM" id="SSF57701">
    <property type="entry name" value="Zn2/Cys6 DNA-binding domain"/>
    <property type="match status" value="1"/>
</dbReference>
<organism evidence="3 4">
    <name type="scientific">Wickerhamomyces anomalus (strain ATCC 58044 / CBS 1984 / NCYC 433 / NRRL Y-366-8)</name>
    <name type="common">Yeast</name>
    <name type="synonym">Hansenula anomala</name>
    <dbReference type="NCBI Taxonomy" id="683960"/>
    <lineage>
        <taxon>Eukaryota</taxon>
        <taxon>Fungi</taxon>
        <taxon>Dikarya</taxon>
        <taxon>Ascomycota</taxon>
        <taxon>Saccharomycotina</taxon>
        <taxon>Saccharomycetes</taxon>
        <taxon>Phaffomycetales</taxon>
        <taxon>Wickerhamomycetaceae</taxon>
        <taxon>Wickerhamomyces</taxon>
    </lineage>
</organism>
<dbReference type="PANTHER" id="PTHR47657:SF7">
    <property type="entry name" value="STEROL REGULATORY ELEMENT-BINDING PROTEIN ECM22"/>
    <property type="match status" value="1"/>
</dbReference>
<keyword evidence="4" id="KW-1185">Reference proteome</keyword>
<proteinExistence type="predicted"/>
<dbReference type="Gene3D" id="4.10.240.10">
    <property type="entry name" value="Zn(2)-C6 fungal-type DNA-binding domain"/>
    <property type="match status" value="1"/>
</dbReference>
<dbReference type="GO" id="GO:0008270">
    <property type="term" value="F:zinc ion binding"/>
    <property type="evidence" value="ECO:0007669"/>
    <property type="project" value="InterPro"/>
</dbReference>
<evidence type="ECO:0000313" key="3">
    <source>
        <dbReference type="EMBL" id="ODQ57824.1"/>
    </source>
</evidence>
<dbReference type="PANTHER" id="PTHR47657">
    <property type="entry name" value="STEROL REGULATORY ELEMENT-BINDING PROTEIN ECM22"/>
    <property type="match status" value="1"/>
</dbReference>
<feature type="compositionally biased region" description="Polar residues" evidence="1">
    <location>
        <begin position="105"/>
        <end position="118"/>
    </location>
</feature>
<dbReference type="STRING" id="683960.A0A1E3NXJ3"/>
<dbReference type="GO" id="GO:0000981">
    <property type="term" value="F:DNA-binding transcription factor activity, RNA polymerase II-specific"/>
    <property type="evidence" value="ECO:0007669"/>
    <property type="project" value="InterPro"/>
</dbReference>
<dbReference type="EMBL" id="KV454213">
    <property type="protein sequence ID" value="ODQ57824.1"/>
    <property type="molecule type" value="Genomic_DNA"/>
</dbReference>
<dbReference type="InterPro" id="IPR036864">
    <property type="entry name" value="Zn2-C6_fun-type_DNA-bd_sf"/>
</dbReference>
<feature type="compositionally biased region" description="Low complexity" evidence="1">
    <location>
        <begin position="87"/>
        <end position="104"/>
    </location>
</feature>
<feature type="region of interest" description="Disordered" evidence="1">
    <location>
        <begin position="526"/>
        <end position="545"/>
    </location>
</feature>
<gene>
    <name evidence="3" type="ORF">WICANDRAFT_81152</name>
</gene>
<dbReference type="InterPro" id="IPR001138">
    <property type="entry name" value="Zn2Cys6_DnaBD"/>
</dbReference>
<dbReference type="PROSITE" id="PS50048">
    <property type="entry name" value="ZN2_CY6_FUNGAL_2"/>
    <property type="match status" value="1"/>
</dbReference>
<sequence length="642" mass="75189">MSFNSKRDTLQNHVLHMERLRKPRRKHKNSKLGCVQCKERRMKCDEDLPQCKNCRIRQVKIPCSYLSFTDEEKKNFLQEKEMQKALQNQSSPISSPQTSSNESPKTATSSTPGGTNDNVTIKLIRHHVPTILKSQEQKFYCESERSYHGRLFYTKLIIKSFSKNHEAFTNHLSVIAYWLYLQIEKKLEFDEDYNSCIKLGDLEFLRDFTYQQKAKSLKELRKIVLKLIEAQQQGDFKRALYHYSNFTIPTICLGSLDLLNQGSLQSYYIEGSLAVIKELYSATNDSSPIASFVIQSISHTLSALFTPTYDFDVLFEIYEVLNEFGPTIRKESDSILSMHYSKLISFFYDYIVNSSLKSKFNKNYVISYPPSMIYEVYNQFNKILPSEVFTINSMDKPVQRVFYTFYFMIGRVLDNVFPESRYLTQHRFIGPTTLYPFQRSDVYGKYLPPDLVYFANYSIRLLSFFTKRMDFFARYMKIMNPFPEKLPENRFHSRKTKKIQELQITNFRTTIIKPWNYPQVDKQKSFDSQFSTSDNEKSPSSTSSFSTNFNPLFSLNNLTDVDTMNLEFIESKPNCLNSSSYVDLFDVNVESGLLNQDFDPSIKDWREDHDMTEGPIISITKHLEDRSILMKEFTLNIGKPDN</sequence>
<dbReference type="AlphaFoldDB" id="A0A1E3NXJ3"/>
<dbReference type="CDD" id="cd00067">
    <property type="entry name" value="GAL4"/>
    <property type="match status" value="1"/>
</dbReference>
<evidence type="ECO:0000259" key="2">
    <source>
        <dbReference type="PROSITE" id="PS50048"/>
    </source>
</evidence>
<evidence type="ECO:0000313" key="4">
    <source>
        <dbReference type="Proteomes" id="UP000094112"/>
    </source>
</evidence>
<dbReference type="SMART" id="SM00066">
    <property type="entry name" value="GAL4"/>
    <property type="match status" value="1"/>
</dbReference>
<dbReference type="RefSeq" id="XP_019037031.1">
    <property type="nucleotide sequence ID" value="XM_019185184.1"/>
</dbReference>
<name>A0A1E3NXJ3_WICAA</name>
<dbReference type="PROSITE" id="PS00463">
    <property type="entry name" value="ZN2_CY6_FUNGAL_1"/>
    <property type="match status" value="1"/>
</dbReference>
<reference evidence="3 4" key="1">
    <citation type="journal article" date="2016" name="Proc. Natl. Acad. Sci. U.S.A.">
        <title>Comparative genomics of biotechnologically important yeasts.</title>
        <authorList>
            <person name="Riley R."/>
            <person name="Haridas S."/>
            <person name="Wolfe K.H."/>
            <person name="Lopes M.R."/>
            <person name="Hittinger C.T."/>
            <person name="Goeker M."/>
            <person name="Salamov A.A."/>
            <person name="Wisecaver J.H."/>
            <person name="Long T.M."/>
            <person name="Calvey C.H."/>
            <person name="Aerts A.L."/>
            <person name="Barry K.W."/>
            <person name="Choi C."/>
            <person name="Clum A."/>
            <person name="Coughlan A.Y."/>
            <person name="Deshpande S."/>
            <person name="Douglass A.P."/>
            <person name="Hanson S.J."/>
            <person name="Klenk H.-P."/>
            <person name="LaButti K.M."/>
            <person name="Lapidus A."/>
            <person name="Lindquist E.A."/>
            <person name="Lipzen A.M."/>
            <person name="Meier-Kolthoff J.P."/>
            <person name="Ohm R.A."/>
            <person name="Otillar R.P."/>
            <person name="Pangilinan J.L."/>
            <person name="Peng Y."/>
            <person name="Rokas A."/>
            <person name="Rosa C.A."/>
            <person name="Scheuner C."/>
            <person name="Sibirny A.A."/>
            <person name="Slot J.C."/>
            <person name="Stielow J.B."/>
            <person name="Sun H."/>
            <person name="Kurtzman C.P."/>
            <person name="Blackwell M."/>
            <person name="Grigoriev I.V."/>
            <person name="Jeffries T.W."/>
        </authorList>
    </citation>
    <scope>NUCLEOTIDE SEQUENCE [LARGE SCALE GENOMIC DNA]</scope>
    <source>
        <strain evidence="4">ATCC 58044 / CBS 1984 / NCYC 433 / NRRL Y-366-8</strain>
    </source>
</reference>
<dbReference type="InterPro" id="IPR052400">
    <property type="entry name" value="Zn2-C6_fungal_TF"/>
</dbReference>
<feature type="domain" description="Zn(2)-C6 fungal-type" evidence="2">
    <location>
        <begin position="33"/>
        <end position="65"/>
    </location>
</feature>
<dbReference type="GeneID" id="30202430"/>
<dbReference type="Proteomes" id="UP000094112">
    <property type="component" value="Unassembled WGS sequence"/>
</dbReference>
<dbReference type="OrthoDB" id="3980595at2759"/>
<evidence type="ECO:0000256" key="1">
    <source>
        <dbReference type="SAM" id="MobiDB-lite"/>
    </source>
</evidence>
<accession>A0A1E3NXJ3</accession>
<dbReference type="Pfam" id="PF00172">
    <property type="entry name" value="Zn_clus"/>
    <property type="match status" value="1"/>
</dbReference>
<feature type="region of interest" description="Disordered" evidence="1">
    <location>
        <begin position="81"/>
        <end position="118"/>
    </location>
</feature>
<protein>
    <recommendedName>
        <fullName evidence="2">Zn(2)-C6 fungal-type domain-containing protein</fullName>
    </recommendedName>
</protein>